<sequence length="253" mass="28506">MEVMDEKLAMARIRDLFRAAEKKGDYAASNFLTPLEQEMVFDISREFPEVKFFFEGGYKEAERKILVTYPEYVEGRPFVAPVKALRVKVREEDAFPGHRDFLGSILGLGISREKIGDVLVKKGEAIVIVKEEIIEFLGLNLNKVKNFDVETEEITLKEIIAPEKTYKEVKGTVASLRLDAVASLAFGVSRSKMAPYIKGENVRVNFKIISDPSHEVKEGDIISATRMGRAKVEKIGGESKKGRIYVTIHRFTG</sequence>
<dbReference type="PATRIC" id="fig|520767.4.peg.617"/>
<dbReference type="Gene3D" id="3.30.70.330">
    <property type="match status" value="1"/>
</dbReference>
<dbReference type="PANTHER" id="PTHR13633:SF3">
    <property type="entry name" value="MITOCHONDRIAL TRANSCRIPTION RESCUE FACTOR 1"/>
    <property type="match status" value="1"/>
</dbReference>
<comment type="caution">
    <text evidence="3">The sequence shown here is derived from an EMBL/GenBank/DDBJ whole genome shotgun (WGS) entry which is preliminary data.</text>
</comment>
<proteinExistence type="predicted"/>
<evidence type="ECO:0000259" key="2">
    <source>
        <dbReference type="SMART" id="SM00363"/>
    </source>
</evidence>
<reference evidence="3 4" key="1">
    <citation type="submission" date="2015-12" db="EMBL/GenBank/DDBJ databases">
        <title>Draft genome of Thermovenabulum gondwanense isolated from a red thermophilic microbial mat colonisisng an outflow channel of a bore well.</title>
        <authorList>
            <person name="Patel B.K."/>
        </authorList>
    </citation>
    <scope>NUCLEOTIDE SEQUENCE [LARGE SCALE GENOMIC DNA]</scope>
    <source>
        <strain evidence="3 4">R270</strain>
    </source>
</reference>
<evidence type="ECO:0000313" key="4">
    <source>
        <dbReference type="Proteomes" id="UP000075737"/>
    </source>
</evidence>
<dbReference type="Pfam" id="PF01479">
    <property type="entry name" value="S4"/>
    <property type="match status" value="1"/>
</dbReference>
<dbReference type="PROSITE" id="PS50889">
    <property type="entry name" value="S4"/>
    <property type="match status" value="1"/>
</dbReference>
<dbReference type="Proteomes" id="UP000075737">
    <property type="component" value="Unassembled WGS sequence"/>
</dbReference>
<dbReference type="CDD" id="cd00165">
    <property type="entry name" value="S4"/>
    <property type="match status" value="1"/>
</dbReference>
<gene>
    <name evidence="3" type="ORF">ATZ99_05990</name>
</gene>
<dbReference type="PANTHER" id="PTHR13633">
    <property type="entry name" value="MITOCHONDRIAL TRANSCRIPTION RESCUE FACTOR 1"/>
    <property type="match status" value="1"/>
</dbReference>
<evidence type="ECO:0000313" key="3">
    <source>
        <dbReference type="EMBL" id="KYO67313.1"/>
    </source>
</evidence>
<dbReference type="InterPro" id="IPR012677">
    <property type="entry name" value="Nucleotide-bd_a/b_plait_sf"/>
</dbReference>
<evidence type="ECO:0000256" key="1">
    <source>
        <dbReference type="PROSITE-ProRule" id="PRU00182"/>
    </source>
</evidence>
<dbReference type="SUPFAM" id="SSF55174">
    <property type="entry name" value="Alpha-L RNA-binding motif"/>
    <property type="match status" value="1"/>
</dbReference>
<dbReference type="AlphaFoldDB" id="A0A162MTR1"/>
<dbReference type="STRING" id="520767.ATZ99_05990"/>
<keyword evidence="1" id="KW-0694">RNA-binding</keyword>
<dbReference type="Pfam" id="PF17774">
    <property type="entry name" value="YlmH_RBD"/>
    <property type="match status" value="1"/>
</dbReference>
<dbReference type="OrthoDB" id="9812787at2"/>
<dbReference type="InterPro" id="IPR002942">
    <property type="entry name" value="S4_RNA-bd"/>
</dbReference>
<dbReference type="RefSeq" id="WP_068747768.1">
    <property type="nucleotide sequence ID" value="NZ_LOHZ01000022.1"/>
</dbReference>
<feature type="domain" description="RNA-binding S4" evidence="2">
    <location>
        <begin position="176"/>
        <end position="233"/>
    </location>
</feature>
<dbReference type="GO" id="GO:0003723">
    <property type="term" value="F:RNA binding"/>
    <property type="evidence" value="ECO:0007669"/>
    <property type="project" value="UniProtKB-KW"/>
</dbReference>
<dbReference type="EMBL" id="LOHZ01000022">
    <property type="protein sequence ID" value="KYO67313.1"/>
    <property type="molecule type" value="Genomic_DNA"/>
</dbReference>
<accession>A0A162MTR1</accession>
<dbReference type="SMART" id="SM00363">
    <property type="entry name" value="S4"/>
    <property type="match status" value="1"/>
</dbReference>
<name>A0A162MTR1_9FIRM</name>
<dbReference type="InterPro" id="IPR036986">
    <property type="entry name" value="S4_RNA-bd_sf"/>
</dbReference>
<keyword evidence="4" id="KW-1185">Reference proteome</keyword>
<dbReference type="Gene3D" id="3.10.290.10">
    <property type="entry name" value="RNA-binding S4 domain"/>
    <property type="match status" value="1"/>
</dbReference>
<dbReference type="InterPro" id="IPR040591">
    <property type="entry name" value="RqcP2_RBD"/>
</dbReference>
<protein>
    <recommendedName>
        <fullName evidence="2">RNA-binding S4 domain-containing protein</fullName>
    </recommendedName>
</protein>
<dbReference type="Gene3D" id="3.30.1370.160">
    <property type="match status" value="1"/>
</dbReference>
<organism evidence="3 4">
    <name type="scientific">Thermovenabulum gondwanense</name>
    <dbReference type="NCBI Taxonomy" id="520767"/>
    <lineage>
        <taxon>Bacteria</taxon>
        <taxon>Bacillati</taxon>
        <taxon>Bacillota</taxon>
        <taxon>Clostridia</taxon>
        <taxon>Thermosediminibacterales</taxon>
        <taxon>Thermosediminibacteraceae</taxon>
        <taxon>Thermovenabulum</taxon>
    </lineage>
</organism>